<dbReference type="AlphaFoldDB" id="A0A2C8FBD1"/>
<keyword evidence="1" id="KW-0472">Membrane</keyword>
<dbReference type="RefSeq" id="WP_097012228.1">
    <property type="nucleotide sequence ID" value="NZ_LT907975.1"/>
</dbReference>
<keyword evidence="1" id="KW-0812">Transmembrane</keyword>
<evidence type="ECO:0000313" key="3">
    <source>
        <dbReference type="Proteomes" id="UP000219215"/>
    </source>
</evidence>
<evidence type="ECO:0000256" key="1">
    <source>
        <dbReference type="SAM" id="Phobius"/>
    </source>
</evidence>
<feature type="transmembrane region" description="Helical" evidence="1">
    <location>
        <begin position="7"/>
        <end position="26"/>
    </location>
</feature>
<dbReference type="OrthoDB" id="5452892at2"/>
<dbReference type="KEGG" id="pprf:DPRO_2443"/>
<name>A0A2C8FBD1_9BACT</name>
<dbReference type="EMBL" id="LT907975">
    <property type="protein sequence ID" value="SOB59351.1"/>
    <property type="molecule type" value="Genomic_DNA"/>
</dbReference>
<keyword evidence="3" id="KW-1185">Reference proteome</keyword>
<keyword evidence="1" id="KW-1133">Transmembrane helix</keyword>
<evidence type="ECO:0000313" key="2">
    <source>
        <dbReference type="EMBL" id="SOB59351.1"/>
    </source>
</evidence>
<proteinExistence type="predicted"/>
<accession>A0A2C8FBD1</accession>
<gene>
    <name evidence="2" type="ORF">DPRO_2443</name>
</gene>
<reference evidence="3" key="1">
    <citation type="submission" date="2017-09" db="EMBL/GenBank/DDBJ databases">
        <authorList>
            <person name="Regsiter A."/>
            <person name="William W."/>
        </authorList>
    </citation>
    <scope>NUCLEOTIDE SEQUENCE [LARGE SCALE GENOMIC DNA]</scope>
    <source>
        <strain evidence="3">500-1</strain>
    </source>
</reference>
<protein>
    <submittedName>
        <fullName evidence="2">Uncharacterized protein</fullName>
    </submittedName>
</protein>
<organism evidence="2 3">
    <name type="scientific">Pseudodesulfovibrio profundus</name>
    <dbReference type="NCBI Taxonomy" id="57320"/>
    <lineage>
        <taxon>Bacteria</taxon>
        <taxon>Pseudomonadati</taxon>
        <taxon>Thermodesulfobacteriota</taxon>
        <taxon>Desulfovibrionia</taxon>
        <taxon>Desulfovibrionales</taxon>
        <taxon>Desulfovibrionaceae</taxon>
    </lineage>
</organism>
<dbReference type="Proteomes" id="UP000219215">
    <property type="component" value="Chromosome DPRO"/>
</dbReference>
<sequence length="288" mass="32364">MGRLGKFVFSFVLFIIVCYGGLVWFANHEVEKGFNAAVDSTEGLDVTYADLWFDLFDRTVTLTDVKATLASGKQYTADEVIVYAFDERHSIPHFIRAQANGLTVTPSVLGLPATPEMKELIGDLTLDYRYDSATKSLNLATLAFDEARLGKVEVSGTMTQLDLDQFRVENLVGLRIKDAEFRLRNRQLMDTLFENGAAALGATPEVAQQQLIAELDMLAEQAGKANKPIPEKAFLELKRFVEQPEMLIVRAAPQEPVPYLYFFMGRDLYENLHLLNLSVESRIVEKNQ</sequence>